<dbReference type="Pfam" id="PF18924">
    <property type="entry name" value="DUF5674"/>
    <property type="match status" value="1"/>
</dbReference>
<dbReference type="InterPro" id="IPR043731">
    <property type="entry name" value="DUF5674"/>
</dbReference>
<evidence type="ECO:0000313" key="2">
    <source>
        <dbReference type="Proteomes" id="UP000034181"/>
    </source>
</evidence>
<dbReference type="AlphaFoldDB" id="A0A0G0K3Q2"/>
<accession>A0A0G0K3Q2</accession>
<dbReference type="EMBL" id="LBUZ01000034">
    <property type="protein sequence ID" value="KKQ74348.1"/>
    <property type="molecule type" value="Genomic_DNA"/>
</dbReference>
<evidence type="ECO:0000313" key="1">
    <source>
        <dbReference type="EMBL" id="KKQ74348.1"/>
    </source>
</evidence>
<sequence>MIIILKKRATKDDIKKMSEDFDGYIKLVVDIEKEILAGGGERHFEAEQKLINDGSHQTSLWGGGLDWDTREIDSNSILNLRPGVNPSRDILSEIIRKKFDKIVEDILL</sequence>
<name>A0A0G0K3Q2_9BACT</name>
<comment type="caution">
    <text evidence="1">The sequence shown here is derived from an EMBL/GenBank/DDBJ whole genome shotgun (WGS) entry which is preliminary data.</text>
</comment>
<proteinExistence type="predicted"/>
<gene>
    <name evidence="1" type="ORF">US96_C0034G0009</name>
</gene>
<protein>
    <submittedName>
        <fullName evidence="1">Uncharacterized protein</fullName>
    </submittedName>
</protein>
<organism evidence="1 2">
    <name type="scientific">Candidatus Woesebacteria bacterium GW2011_GWB1_38_5b</name>
    <dbReference type="NCBI Taxonomy" id="1618569"/>
    <lineage>
        <taxon>Bacteria</taxon>
        <taxon>Candidatus Woeseibacteriota</taxon>
    </lineage>
</organism>
<dbReference type="Proteomes" id="UP000034181">
    <property type="component" value="Unassembled WGS sequence"/>
</dbReference>
<reference evidence="1 2" key="1">
    <citation type="journal article" date="2015" name="Nature">
        <title>rRNA introns, odd ribosomes, and small enigmatic genomes across a large radiation of phyla.</title>
        <authorList>
            <person name="Brown C.T."/>
            <person name="Hug L.A."/>
            <person name="Thomas B.C."/>
            <person name="Sharon I."/>
            <person name="Castelle C.J."/>
            <person name="Singh A."/>
            <person name="Wilkins M.J."/>
            <person name="Williams K.H."/>
            <person name="Banfield J.F."/>
        </authorList>
    </citation>
    <scope>NUCLEOTIDE SEQUENCE [LARGE SCALE GENOMIC DNA]</scope>
</reference>